<keyword evidence="2" id="KW-1185">Reference proteome</keyword>
<comment type="caution">
    <text evidence="1">The sequence shown here is derived from an EMBL/GenBank/DDBJ whole genome shotgun (WGS) entry which is preliminary data.</text>
</comment>
<sequence>MNVCYYTMVGYDSPYGSVASASSIWIHASVTYDSLIPYNPLVKLQLGMWWLQDEEPGFLIVDVAEELVMS</sequence>
<protein>
    <submittedName>
        <fullName evidence="1">Uncharacterized protein</fullName>
    </submittedName>
</protein>
<accession>A0A8J5TI69</accession>
<gene>
    <name evidence="1" type="ORF">GUJ93_ZPchr0015g6783</name>
</gene>
<reference evidence="1" key="1">
    <citation type="journal article" date="2021" name="bioRxiv">
        <title>Whole Genome Assembly and Annotation of Northern Wild Rice, Zizania palustris L., Supports a Whole Genome Duplication in the Zizania Genus.</title>
        <authorList>
            <person name="Haas M."/>
            <person name="Kono T."/>
            <person name="Macchietto M."/>
            <person name="Millas R."/>
            <person name="McGilp L."/>
            <person name="Shao M."/>
            <person name="Duquette J."/>
            <person name="Hirsch C.N."/>
            <person name="Kimball J."/>
        </authorList>
    </citation>
    <scope>NUCLEOTIDE SEQUENCE</scope>
    <source>
        <tissue evidence="1">Fresh leaf tissue</tissue>
    </source>
</reference>
<proteinExistence type="predicted"/>
<organism evidence="1 2">
    <name type="scientific">Zizania palustris</name>
    <name type="common">Northern wild rice</name>
    <dbReference type="NCBI Taxonomy" id="103762"/>
    <lineage>
        <taxon>Eukaryota</taxon>
        <taxon>Viridiplantae</taxon>
        <taxon>Streptophyta</taxon>
        <taxon>Embryophyta</taxon>
        <taxon>Tracheophyta</taxon>
        <taxon>Spermatophyta</taxon>
        <taxon>Magnoliopsida</taxon>
        <taxon>Liliopsida</taxon>
        <taxon>Poales</taxon>
        <taxon>Poaceae</taxon>
        <taxon>BOP clade</taxon>
        <taxon>Oryzoideae</taxon>
        <taxon>Oryzeae</taxon>
        <taxon>Zizaniinae</taxon>
        <taxon>Zizania</taxon>
    </lineage>
</organism>
<dbReference type="AlphaFoldDB" id="A0A8J5TI69"/>
<dbReference type="Proteomes" id="UP000729402">
    <property type="component" value="Unassembled WGS sequence"/>
</dbReference>
<evidence type="ECO:0000313" key="2">
    <source>
        <dbReference type="Proteomes" id="UP000729402"/>
    </source>
</evidence>
<reference evidence="1" key="2">
    <citation type="submission" date="2021-02" db="EMBL/GenBank/DDBJ databases">
        <authorList>
            <person name="Kimball J.A."/>
            <person name="Haas M.W."/>
            <person name="Macchietto M."/>
            <person name="Kono T."/>
            <person name="Duquette J."/>
            <person name="Shao M."/>
        </authorList>
    </citation>
    <scope>NUCLEOTIDE SEQUENCE</scope>
    <source>
        <tissue evidence="1">Fresh leaf tissue</tissue>
    </source>
</reference>
<name>A0A8J5TI69_ZIZPA</name>
<evidence type="ECO:0000313" key="1">
    <source>
        <dbReference type="EMBL" id="KAG8083559.1"/>
    </source>
</evidence>
<dbReference type="EMBL" id="JAAALK010000085">
    <property type="protein sequence ID" value="KAG8083559.1"/>
    <property type="molecule type" value="Genomic_DNA"/>
</dbReference>